<name>A0A7D7LUK7_9ACTN</name>
<dbReference type="Proteomes" id="UP000515663">
    <property type="component" value="Chromosome"/>
</dbReference>
<dbReference type="SUPFAM" id="SSF53756">
    <property type="entry name" value="UDP-Glycosyltransferase/glycogen phosphorylase"/>
    <property type="match status" value="1"/>
</dbReference>
<evidence type="ECO:0000256" key="1">
    <source>
        <dbReference type="ARBA" id="ARBA00022676"/>
    </source>
</evidence>
<reference evidence="7" key="1">
    <citation type="submission" date="2020-07" db="EMBL/GenBank/DDBJ databases">
        <title>novel species isolated from the respiratory tract of Marmot.</title>
        <authorList>
            <person name="Zhang G."/>
        </authorList>
    </citation>
    <scope>NUCLEOTIDE SEQUENCE [LARGE SCALE GENOMIC DNA]</scope>
    <source>
        <strain evidence="7">686</strain>
    </source>
</reference>
<organism evidence="6 7">
    <name type="scientific">Gordonia jinghuaiqii</name>
    <dbReference type="NCBI Taxonomy" id="2758710"/>
    <lineage>
        <taxon>Bacteria</taxon>
        <taxon>Bacillati</taxon>
        <taxon>Actinomycetota</taxon>
        <taxon>Actinomycetes</taxon>
        <taxon>Mycobacteriales</taxon>
        <taxon>Gordoniaceae</taxon>
        <taxon>Gordonia</taxon>
    </lineage>
</organism>
<dbReference type="Pfam" id="PF00534">
    <property type="entry name" value="Glycos_transf_1"/>
    <property type="match status" value="1"/>
</dbReference>
<evidence type="ECO:0000259" key="4">
    <source>
        <dbReference type="Pfam" id="PF00534"/>
    </source>
</evidence>
<evidence type="ECO:0000313" key="7">
    <source>
        <dbReference type="Proteomes" id="UP000515663"/>
    </source>
</evidence>
<gene>
    <name evidence="6" type="ORF">H1R19_05455</name>
</gene>
<dbReference type="EMBL" id="CP059491">
    <property type="protein sequence ID" value="QMT02597.1"/>
    <property type="molecule type" value="Genomic_DNA"/>
</dbReference>
<feature type="domain" description="Glycosyl transferase family 1" evidence="4">
    <location>
        <begin position="243"/>
        <end position="416"/>
    </location>
</feature>
<feature type="domain" description="Glycosyltransferase subfamily 4-like N-terminal" evidence="5">
    <location>
        <begin position="48"/>
        <end position="233"/>
    </location>
</feature>
<dbReference type="GO" id="GO:0016757">
    <property type="term" value="F:glycosyltransferase activity"/>
    <property type="evidence" value="ECO:0007669"/>
    <property type="project" value="UniProtKB-KW"/>
</dbReference>
<evidence type="ECO:0000256" key="3">
    <source>
        <dbReference type="SAM" id="MobiDB-lite"/>
    </source>
</evidence>
<accession>A0A7D7LUK7</accession>
<proteinExistence type="predicted"/>
<dbReference type="AlphaFoldDB" id="A0A7D7LUK7"/>
<keyword evidence="1" id="KW-0328">Glycosyltransferase</keyword>
<feature type="region of interest" description="Disordered" evidence="3">
    <location>
        <begin position="1"/>
        <end position="26"/>
    </location>
</feature>
<feature type="compositionally biased region" description="Polar residues" evidence="3">
    <location>
        <begin position="1"/>
        <end position="11"/>
    </location>
</feature>
<evidence type="ECO:0000256" key="2">
    <source>
        <dbReference type="ARBA" id="ARBA00022679"/>
    </source>
</evidence>
<keyword evidence="2 6" id="KW-0808">Transferase</keyword>
<protein>
    <submittedName>
        <fullName evidence="6">Glycosyltransferase family 4 protein</fullName>
    </submittedName>
</protein>
<keyword evidence="7" id="KW-1185">Reference proteome</keyword>
<dbReference type="Pfam" id="PF13579">
    <property type="entry name" value="Glyco_trans_4_4"/>
    <property type="match status" value="1"/>
</dbReference>
<dbReference type="PANTHER" id="PTHR12526">
    <property type="entry name" value="GLYCOSYLTRANSFERASE"/>
    <property type="match status" value="1"/>
</dbReference>
<dbReference type="Gene3D" id="3.40.50.2000">
    <property type="entry name" value="Glycogen Phosphorylase B"/>
    <property type="match status" value="2"/>
</dbReference>
<evidence type="ECO:0000259" key="5">
    <source>
        <dbReference type="Pfam" id="PF13579"/>
    </source>
</evidence>
<dbReference type="KEGG" id="gji:H1R19_05455"/>
<dbReference type="InterPro" id="IPR001296">
    <property type="entry name" value="Glyco_trans_1"/>
</dbReference>
<dbReference type="InterPro" id="IPR028098">
    <property type="entry name" value="Glyco_trans_4-like_N"/>
</dbReference>
<evidence type="ECO:0000313" key="6">
    <source>
        <dbReference type="EMBL" id="QMT02597.1"/>
    </source>
</evidence>
<sequence length="449" mass="48086">MTTELTRSPSYPTVRPLGPVSDVAGPRLGPSRRRCVDFIAINYAPEVTGIAPYVTDITRRLAARGWSVRVITGYPHYPQWHLDGEMSDYTSTVVDHGVIVVRVPHSIPAGAAMIPRSRMELEFGMRAIAAHLRPEAVTVMASPPLIASAMVMMRRKVGRRRLSPMGVWVHDLYSQAVSEAASGGSVSRTLVGRLERFALCAADEVAVVHPRFGEIIVDRLGVNPDVVTHVRNWTQVVHPPRIDRDSAREQLGIPADAIVAVHAGNMGLKQGLENLVDAAKVAGARGGSSAQKLHIYLLGNGNQRRQLEERAGDCAAITFVDSLPDHEFHLMLSAADVLVVNEKPGVVEMSLPSKLTTYFSYGLPVVAAVADDGITAGEVRRSGAGVVVPAGDPSALVAAITRVATDTAAARAMGAAGVAYSHEVLGADAAVERFEMWLHKLAQHARVTS</sequence>
<dbReference type="CDD" id="cd03794">
    <property type="entry name" value="GT4_WbuB-like"/>
    <property type="match status" value="1"/>
</dbReference>